<dbReference type="GO" id="GO:0000160">
    <property type="term" value="P:phosphorelay signal transduction system"/>
    <property type="evidence" value="ECO:0007669"/>
    <property type="project" value="InterPro"/>
</dbReference>
<evidence type="ECO:0000313" key="4">
    <source>
        <dbReference type="Proteomes" id="UP000502179"/>
    </source>
</evidence>
<dbReference type="InterPro" id="IPR011006">
    <property type="entry name" value="CheY-like_superfamily"/>
</dbReference>
<sequence>MPGEMDIAEKKQAKLLLVDDDASVLSLLAEFVAHLGYPYKTAKDGLEALKRLEKEDFDVVITDLIMPRLDGLSLIKEIKKHWPEVDVIVITGYGREFRYSDVIKAGASDFINKPFDLDELEAKLSRVLRERALLAELQRLTREDPLTGLYNRRFFEDKLKEECHRAWRLKHPLFLMMIDIDHFKEYNDTYGHQAGDEVLKGLAEVIKSSIRQNVDWGFRYGGDEFSVIVTHAGPEEIRKVAERIRRRYEAKNFEPTSISIGVAPFRCQNDPSPRDIDDLIFRADEALYEAKKAGGNKIIVAD</sequence>
<dbReference type="Pfam" id="PF00990">
    <property type="entry name" value="GGDEF"/>
    <property type="match status" value="1"/>
</dbReference>
<dbReference type="Gene3D" id="3.30.70.270">
    <property type="match status" value="1"/>
</dbReference>
<dbReference type="GO" id="GO:0052621">
    <property type="term" value="F:diguanylate cyclase activity"/>
    <property type="evidence" value="ECO:0007669"/>
    <property type="project" value="UniProtKB-EC"/>
</dbReference>
<dbReference type="GO" id="GO:0043709">
    <property type="term" value="P:cell adhesion involved in single-species biofilm formation"/>
    <property type="evidence" value="ECO:0007669"/>
    <property type="project" value="TreeGrafter"/>
</dbReference>
<dbReference type="FunFam" id="3.30.70.270:FF:000001">
    <property type="entry name" value="Diguanylate cyclase domain protein"/>
    <property type="match status" value="1"/>
</dbReference>
<proteinExistence type="predicted"/>
<dbReference type="InterPro" id="IPR000160">
    <property type="entry name" value="GGDEF_dom"/>
</dbReference>
<dbReference type="Proteomes" id="UP000502179">
    <property type="component" value="Chromosome"/>
</dbReference>
<dbReference type="InterPro" id="IPR001789">
    <property type="entry name" value="Sig_transdc_resp-reg_receiver"/>
</dbReference>
<dbReference type="GO" id="GO:0005886">
    <property type="term" value="C:plasma membrane"/>
    <property type="evidence" value="ECO:0007669"/>
    <property type="project" value="TreeGrafter"/>
</dbReference>
<dbReference type="PROSITE" id="PS50110">
    <property type="entry name" value="RESPONSE_REGULATORY"/>
    <property type="match status" value="1"/>
</dbReference>
<dbReference type="CDD" id="cd17536">
    <property type="entry name" value="REC_YesN-like"/>
    <property type="match status" value="1"/>
</dbReference>
<evidence type="ECO:0000313" key="3">
    <source>
        <dbReference type="EMBL" id="QIJ71534.1"/>
    </source>
</evidence>
<dbReference type="SUPFAM" id="SSF52172">
    <property type="entry name" value="CheY-like"/>
    <property type="match status" value="1"/>
</dbReference>
<name>A0A6G7PV22_9BACT</name>
<dbReference type="InterPro" id="IPR043128">
    <property type="entry name" value="Rev_trsase/Diguanyl_cyclase"/>
</dbReference>
<dbReference type="Gene3D" id="3.40.50.2300">
    <property type="match status" value="1"/>
</dbReference>
<dbReference type="Pfam" id="PF00072">
    <property type="entry name" value="Response_reg"/>
    <property type="match status" value="1"/>
</dbReference>
<dbReference type="PANTHER" id="PTHR45138:SF9">
    <property type="entry name" value="DIGUANYLATE CYCLASE DGCM-RELATED"/>
    <property type="match status" value="1"/>
</dbReference>
<dbReference type="InterPro" id="IPR029787">
    <property type="entry name" value="Nucleotide_cyclase"/>
</dbReference>
<comment type="catalytic activity">
    <reaction evidence="2">
        <text>2 GTP = 3',3'-c-di-GMP + 2 diphosphate</text>
        <dbReference type="Rhea" id="RHEA:24898"/>
        <dbReference type="ChEBI" id="CHEBI:33019"/>
        <dbReference type="ChEBI" id="CHEBI:37565"/>
        <dbReference type="ChEBI" id="CHEBI:58805"/>
        <dbReference type="EC" id="2.7.7.65"/>
    </reaction>
</comment>
<gene>
    <name evidence="3" type="ORF">G4V39_04230</name>
</gene>
<dbReference type="RefSeq" id="WP_166031753.1">
    <property type="nucleotide sequence ID" value="NZ_CP048877.1"/>
</dbReference>
<dbReference type="AlphaFoldDB" id="A0A6G7PV22"/>
<dbReference type="KEGG" id="tav:G4V39_04230"/>
<dbReference type="CDD" id="cd01949">
    <property type="entry name" value="GGDEF"/>
    <property type="match status" value="1"/>
</dbReference>
<dbReference type="EMBL" id="CP048877">
    <property type="protein sequence ID" value="QIJ71534.1"/>
    <property type="molecule type" value="Genomic_DNA"/>
</dbReference>
<keyword evidence="4" id="KW-1185">Reference proteome</keyword>
<dbReference type="InterPro" id="IPR050469">
    <property type="entry name" value="Diguanylate_Cyclase"/>
</dbReference>
<evidence type="ECO:0000256" key="2">
    <source>
        <dbReference type="ARBA" id="ARBA00034247"/>
    </source>
</evidence>
<protein>
    <recommendedName>
        <fullName evidence="1">diguanylate cyclase</fullName>
        <ecNumber evidence="1">2.7.7.65</ecNumber>
    </recommendedName>
</protein>
<reference evidence="3 4" key="1">
    <citation type="submission" date="2020-02" db="EMBL/GenBank/DDBJ databases">
        <title>Genome analysis of Thermosulfuriphilus ammonigenes ST65T, an anaerobic thermophilic chemolithoautotrophic bacterium isolated from a deep-sea hydrothermal vent.</title>
        <authorList>
            <person name="Slobodkina G."/>
            <person name="Allioux M."/>
            <person name="Merkel A."/>
            <person name="Alain K."/>
            <person name="Jebbar M."/>
            <person name="Slobodkin A."/>
        </authorList>
    </citation>
    <scope>NUCLEOTIDE SEQUENCE [LARGE SCALE GENOMIC DNA]</scope>
    <source>
        <strain evidence="3 4">ST65</strain>
    </source>
</reference>
<dbReference type="NCBIfam" id="TIGR00254">
    <property type="entry name" value="GGDEF"/>
    <property type="match status" value="1"/>
</dbReference>
<organism evidence="3 4">
    <name type="scientific">Thermosulfuriphilus ammonigenes</name>
    <dbReference type="NCBI Taxonomy" id="1936021"/>
    <lineage>
        <taxon>Bacteria</taxon>
        <taxon>Pseudomonadati</taxon>
        <taxon>Thermodesulfobacteriota</taxon>
        <taxon>Thermodesulfobacteria</taxon>
        <taxon>Thermodesulfobacteriales</taxon>
        <taxon>Thermodesulfobacteriaceae</taxon>
        <taxon>Thermosulfuriphilus</taxon>
    </lineage>
</organism>
<dbReference type="PANTHER" id="PTHR45138">
    <property type="entry name" value="REGULATORY COMPONENTS OF SENSORY TRANSDUCTION SYSTEM"/>
    <property type="match status" value="1"/>
</dbReference>
<dbReference type="GO" id="GO:1902201">
    <property type="term" value="P:negative regulation of bacterial-type flagellum-dependent cell motility"/>
    <property type="evidence" value="ECO:0007669"/>
    <property type="project" value="TreeGrafter"/>
</dbReference>
<evidence type="ECO:0000256" key="1">
    <source>
        <dbReference type="ARBA" id="ARBA00012528"/>
    </source>
</evidence>
<dbReference type="SMART" id="SM00267">
    <property type="entry name" value="GGDEF"/>
    <property type="match status" value="1"/>
</dbReference>
<dbReference type="SUPFAM" id="SSF55073">
    <property type="entry name" value="Nucleotide cyclase"/>
    <property type="match status" value="1"/>
</dbReference>
<dbReference type="PROSITE" id="PS50887">
    <property type="entry name" value="GGDEF"/>
    <property type="match status" value="1"/>
</dbReference>
<accession>A0A6G7PV22</accession>
<dbReference type="SMART" id="SM00448">
    <property type="entry name" value="REC"/>
    <property type="match status" value="1"/>
</dbReference>
<dbReference type="EC" id="2.7.7.65" evidence="1"/>